<dbReference type="eggNOG" id="ENOG5033708">
    <property type="taxonomic scope" value="Bacteria"/>
</dbReference>
<accession>A0A076MID4</accession>
<organism evidence="1 2">
    <name type="scientific">Amycolatopsis methanolica 239</name>
    <dbReference type="NCBI Taxonomy" id="1068978"/>
    <lineage>
        <taxon>Bacteria</taxon>
        <taxon>Bacillati</taxon>
        <taxon>Actinomycetota</taxon>
        <taxon>Actinomycetes</taxon>
        <taxon>Pseudonocardiales</taxon>
        <taxon>Pseudonocardiaceae</taxon>
        <taxon>Amycolatopsis</taxon>
        <taxon>Amycolatopsis methanolica group</taxon>
    </lineage>
</organism>
<dbReference type="Pfam" id="PF10698">
    <property type="entry name" value="DUF2505"/>
    <property type="match status" value="1"/>
</dbReference>
<dbReference type="HOGENOM" id="CLU_104590_0_1_11"/>
<dbReference type="KEGG" id="amq:AMETH_0417"/>
<dbReference type="Proteomes" id="UP000062973">
    <property type="component" value="Chromosome"/>
</dbReference>
<dbReference type="EMBL" id="CP009110">
    <property type="protein sequence ID" value="AIJ20509.1"/>
    <property type="molecule type" value="Genomic_DNA"/>
</dbReference>
<reference evidence="1 2" key="1">
    <citation type="submission" date="2014-07" db="EMBL/GenBank/DDBJ databases">
        <title>Whole Genome Sequence of the Amycolatopsis methanolica 239.</title>
        <authorList>
            <person name="Tang B."/>
        </authorList>
    </citation>
    <scope>NUCLEOTIDE SEQUENCE [LARGE SCALE GENOMIC DNA]</scope>
    <source>
        <strain evidence="1 2">239</strain>
    </source>
</reference>
<dbReference type="STRING" id="1068978.AMETH_0417"/>
<evidence type="ECO:0008006" key="3">
    <source>
        <dbReference type="Google" id="ProtNLM"/>
    </source>
</evidence>
<evidence type="ECO:0000313" key="2">
    <source>
        <dbReference type="Proteomes" id="UP000062973"/>
    </source>
</evidence>
<keyword evidence="2" id="KW-1185">Reference proteome</keyword>
<dbReference type="PATRIC" id="fig|1068978.7.peg.442"/>
<evidence type="ECO:0000313" key="1">
    <source>
        <dbReference type="EMBL" id="AIJ20509.1"/>
    </source>
</evidence>
<dbReference type="RefSeq" id="WP_017986375.1">
    <property type="nucleotide sequence ID" value="NZ_AQUL01000001.1"/>
</dbReference>
<proteinExistence type="predicted"/>
<dbReference type="OrthoDB" id="5178774at2"/>
<dbReference type="InterPro" id="IPR019639">
    <property type="entry name" value="DUF2505"/>
</dbReference>
<sequence length="167" mass="18267">MASRIEHRAEYPNGVSEVFRAETSEEALTARLAEIGGKNSALLSHSADDDGARYTLRQGIEADKLPQIVRKLQPGDLYVDREHTFTRDGDGYTGTARATVSGMPGEITARTELRPRGDGSVVETRGEVKVRIPLVGGKLESFVAGELTKLLAREAQFSREWLGRAAR</sequence>
<name>A0A076MID4_AMYME</name>
<protein>
    <recommendedName>
        <fullName evidence="3">DUF2505 domain-containing protein</fullName>
    </recommendedName>
</protein>
<dbReference type="AlphaFoldDB" id="A0A076MID4"/>
<gene>
    <name evidence="1" type="ORF">AMETH_0417</name>
</gene>